<dbReference type="PANTHER" id="PTHR23537:SF1">
    <property type="entry name" value="SUGAR TRANSPORTER"/>
    <property type="match status" value="1"/>
</dbReference>
<feature type="transmembrane region" description="Helical" evidence="4">
    <location>
        <begin position="292"/>
        <end position="319"/>
    </location>
</feature>
<feature type="transmembrane region" description="Helical" evidence="4">
    <location>
        <begin position="380"/>
        <end position="403"/>
    </location>
</feature>
<dbReference type="InterPro" id="IPR010645">
    <property type="entry name" value="MFS_4"/>
</dbReference>
<dbReference type="EMBL" id="BMED01000001">
    <property type="protein sequence ID" value="GGC64410.1"/>
    <property type="molecule type" value="Genomic_DNA"/>
</dbReference>
<dbReference type="PANTHER" id="PTHR23537">
    <property type="match status" value="1"/>
</dbReference>
<dbReference type="GO" id="GO:0005886">
    <property type="term" value="C:plasma membrane"/>
    <property type="evidence" value="ECO:0007669"/>
    <property type="project" value="TreeGrafter"/>
</dbReference>
<dbReference type="GO" id="GO:0022857">
    <property type="term" value="F:transmembrane transporter activity"/>
    <property type="evidence" value="ECO:0007669"/>
    <property type="project" value="InterPro"/>
</dbReference>
<evidence type="ECO:0000256" key="2">
    <source>
        <dbReference type="ARBA" id="ARBA00022989"/>
    </source>
</evidence>
<keyword evidence="2 4" id="KW-1133">Transmembrane helix</keyword>
<dbReference type="InterPro" id="IPR020846">
    <property type="entry name" value="MFS_dom"/>
</dbReference>
<evidence type="ECO:0000256" key="4">
    <source>
        <dbReference type="SAM" id="Phobius"/>
    </source>
</evidence>
<proteinExistence type="predicted"/>
<gene>
    <name evidence="6" type="ORF">GCM10011396_09200</name>
</gene>
<keyword evidence="1 4" id="KW-0812">Transmembrane</keyword>
<keyword evidence="7" id="KW-1185">Reference proteome</keyword>
<feature type="transmembrane region" description="Helical" evidence="4">
    <location>
        <begin position="224"/>
        <end position="248"/>
    </location>
</feature>
<dbReference type="InterPro" id="IPR036259">
    <property type="entry name" value="MFS_trans_sf"/>
</dbReference>
<evidence type="ECO:0000259" key="5">
    <source>
        <dbReference type="PROSITE" id="PS50850"/>
    </source>
</evidence>
<evidence type="ECO:0000256" key="1">
    <source>
        <dbReference type="ARBA" id="ARBA00022692"/>
    </source>
</evidence>
<reference evidence="6" key="1">
    <citation type="journal article" date="2014" name="Int. J. Syst. Evol. Microbiol.">
        <title>Complete genome sequence of Corynebacterium casei LMG S-19264T (=DSM 44701T), isolated from a smear-ripened cheese.</title>
        <authorList>
            <consortium name="US DOE Joint Genome Institute (JGI-PGF)"/>
            <person name="Walter F."/>
            <person name="Albersmeier A."/>
            <person name="Kalinowski J."/>
            <person name="Ruckert C."/>
        </authorList>
    </citation>
    <scope>NUCLEOTIDE SEQUENCE</scope>
    <source>
        <strain evidence="6">CGMCC 1.10998</strain>
    </source>
</reference>
<evidence type="ECO:0000313" key="7">
    <source>
        <dbReference type="Proteomes" id="UP000637423"/>
    </source>
</evidence>
<dbReference type="SUPFAM" id="SSF103473">
    <property type="entry name" value="MFS general substrate transporter"/>
    <property type="match status" value="1"/>
</dbReference>
<sequence>MKTETLHSEAGQAPAAIPWAAVIAGLCASFVGIGLARFAYSPLIPPLIEAHWFSAADVVYLGAANLAGYLAGALLGRPIGRRFGNRAVLQWMMVITSLAFFGCAFPLSSWWFFSWRFLSGVGGGVIMVLVAATVLPHVPLARRGLASGAIFMGAGLGVAASGTVIPLLLEMGLRQTWMGLGALSVILTGISWFGWPAASPAPAPAAVAAPEAAHSHKQGFGLKLLYVEYGLMAAGLVPMLLFLVDFIARGLGRGAHVGSVYWILYGVGATVGPILYGFIADRIKFGPALRSILALQVVVMLLCAVSGNAALLVVASLLIGMFPPAIPPLVLGRLHDLLPGDHAGQSLAWSHATTVFALFQAVSAYMYSYLFSHSGGNHQLMFVIGAAAIAIALAMDVAMTIAAHRLEVERPRAKV</sequence>
<keyword evidence="3 4" id="KW-0472">Membrane</keyword>
<feature type="transmembrane region" description="Helical" evidence="4">
    <location>
        <begin position="88"/>
        <end position="111"/>
    </location>
</feature>
<organism evidence="6 7">
    <name type="scientific">Undibacterium terreum</name>
    <dbReference type="NCBI Taxonomy" id="1224302"/>
    <lineage>
        <taxon>Bacteria</taxon>
        <taxon>Pseudomonadati</taxon>
        <taxon>Pseudomonadota</taxon>
        <taxon>Betaproteobacteria</taxon>
        <taxon>Burkholderiales</taxon>
        <taxon>Oxalobacteraceae</taxon>
        <taxon>Undibacterium</taxon>
    </lineage>
</organism>
<feature type="domain" description="Major facilitator superfamily (MFS) profile" evidence="5">
    <location>
        <begin position="20"/>
        <end position="404"/>
    </location>
</feature>
<dbReference type="Pfam" id="PF06779">
    <property type="entry name" value="MFS_4"/>
    <property type="match status" value="1"/>
</dbReference>
<dbReference type="AlphaFoldDB" id="A0A916U9J0"/>
<feature type="transmembrane region" description="Helical" evidence="4">
    <location>
        <begin position="16"/>
        <end position="40"/>
    </location>
</feature>
<dbReference type="RefSeq" id="WP_188564774.1">
    <property type="nucleotide sequence ID" value="NZ_BMED01000001.1"/>
</dbReference>
<feature type="transmembrane region" description="Helical" evidence="4">
    <location>
        <begin position="52"/>
        <end position="76"/>
    </location>
</feature>
<feature type="transmembrane region" description="Helical" evidence="4">
    <location>
        <begin position="117"/>
        <end position="138"/>
    </location>
</feature>
<reference evidence="6" key="2">
    <citation type="submission" date="2020-09" db="EMBL/GenBank/DDBJ databases">
        <authorList>
            <person name="Sun Q."/>
            <person name="Zhou Y."/>
        </authorList>
    </citation>
    <scope>NUCLEOTIDE SEQUENCE</scope>
    <source>
        <strain evidence="6">CGMCC 1.10998</strain>
    </source>
</reference>
<feature type="transmembrane region" description="Helical" evidence="4">
    <location>
        <begin position="347"/>
        <end position="368"/>
    </location>
</feature>
<feature type="transmembrane region" description="Helical" evidence="4">
    <location>
        <begin position="175"/>
        <end position="195"/>
    </location>
</feature>
<evidence type="ECO:0000256" key="3">
    <source>
        <dbReference type="ARBA" id="ARBA00023136"/>
    </source>
</evidence>
<comment type="caution">
    <text evidence="6">The sequence shown here is derived from an EMBL/GenBank/DDBJ whole genome shotgun (WGS) entry which is preliminary data.</text>
</comment>
<accession>A0A916U9J0</accession>
<name>A0A916U9J0_9BURK</name>
<dbReference type="Proteomes" id="UP000637423">
    <property type="component" value="Unassembled WGS sequence"/>
</dbReference>
<feature type="transmembrane region" description="Helical" evidence="4">
    <location>
        <begin position="260"/>
        <end position="280"/>
    </location>
</feature>
<evidence type="ECO:0000313" key="6">
    <source>
        <dbReference type="EMBL" id="GGC64410.1"/>
    </source>
</evidence>
<dbReference type="PROSITE" id="PS50850">
    <property type="entry name" value="MFS"/>
    <property type="match status" value="1"/>
</dbReference>
<protein>
    <submittedName>
        <fullName evidence="6">MFS transporter</fullName>
    </submittedName>
</protein>
<dbReference type="Gene3D" id="1.20.1250.20">
    <property type="entry name" value="MFS general substrate transporter like domains"/>
    <property type="match status" value="1"/>
</dbReference>
<feature type="transmembrane region" description="Helical" evidence="4">
    <location>
        <begin position="145"/>
        <end position="169"/>
    </location>
</feature>